<protein>
    <submittedName>
        <fullName evidence="1">Uncharacterized protein</fullName>
    </submittedName>
</protein>
<organism evidence="1 2">
    <name type="scientific">Magnetospirillum sulfuroxidans</name>
    <dbReference type="NCBI Taxonomy" id="611300"/>
    <lineage>
        <taxon>Bacteria</taxon>
        <taxon>Pseudomonadati</taxon>
        <taxon>Pseudomonadota</taxon>
        <taxon>Alphaproteobacteria</taxon>
        <taxon>Rhodospirillales</taxon>
        <taxon>Rhodospirillaceae</taxon>
        <taxon>Magnetospirillum</taxon>
    </lineage>
</organism>
<dbReference type="Proteomes" id="UP000680714">
    <property type="component" value="Unassembled WGS sequence"/>
</dbReference>
<dbReference type="EMBL" id="JAGTUF010000002">
    <property type="protein sequence ID" value="MBR9970909.1"/>
    <property type="molecule type" value="Genomic_DNA"/>
</dbReference>
<evidence type="ECO:0000313" key="2">
    <source>
        <dbReference type="Proteomes" id="UP000680714"/>
    </source>
</evidence>
<gene>
    <name evidence="1" type="ORF">KEC16_04195</name>
</gene>
<proteinExistence type="predicted"/>
<comment type="caution">
    <text evidence="1">The sequence shown here is derived from an EMBL/GenBank/DDBJ whole genome shotgun (WGS) entry which is preliminary data.</text>
</comment>
<accession>A0ABS5I9B2</accession>
<reference evidence="1 2" key="1">
    <citation type="submission" date="2021-04" db="EMBL/GenBank/DDBJ databases">
        <title>Magnetospirillum sulfuroxidans sp. nov., a facultative chemolithoautotrophic sulfur-oxidizing alphaproteobacterium isolated from freshwater sediment and proposals for Paramagetospirillum gen. nov., and Magnetospirillaceae fam. nov.</title>
        <authorList>
            <person name="Koziaeva V."/>
            <person name="Geelhoed J.S."/>
            <person name="Sorokin D.Y."/>
            <person name="Grouzdev D.S."/>
        </authorList>
    </citation>
    <scope>NUCLEOTIDE SEQUENCE [LARGE SCALE GENOMIC DNA]</scope>
    <source>
        <strain evidence="1 2">J10</strain>
    </source>
</reference>
<keyword evidence="2" id="KW-1185">Reference proteome</keyword>
<sequence length="56" mass="6541">MSTHNDIVQLAQMLETEWKGGTIDRKHVRDLAERLLPHHPELRNTLSSVHNRMSKI</sequence>
<evidence type="ECO:0000313" key="1">
    <source>
        <dbReference type="EMBL" id="MBR9970909.1"/>
    </source>
</evidence>
<name>A0ABS5I9B2_9PROT</name>
<dbReference type="RefSeq" id="WP_211546422.1">
    <property type="nucleotide sequence ID" value="NZ_JAGTUF010000002.1"/>
</dbReference>